<keyword evidence="17" id="KW-1185">Reference proteome</keyword>
<feature type="topological domain" description="Cytoplasmic" evidence="14">
    <location>
        <begin position="162"/>
        <end position="173"/>
    </location>
</feature>
<evidence type="ECO:0000256" key="11">
    <source>
        <dbReference type="ARBA" id="ARBA00023157"/>
    </source>
</evidence>
<keyword evidence="12 14" id="KW-0143">Chaperone</keyword>
<dbReference type="RefSeq" id="WP_091189618.1">
    <property type="nucleotide sequence ID" value="NZ_FOVE01000001.1"/>
</dbReference>
<evidence type="ECO:0000256" key="3">
    <source>
        <dbReference type="ARBA" id="ARBA00022448"/>
    </source>
</evidence>
<dbReference type="GO" id="GO:0005886">
    <property type="term" value="C:plasma membrane"/>
    <property type="evidence" value="ECO:0007669"/>
    <property type="project" value="UniProtKB-SubCell"/>
</dbReference>
<dbReference type="InterPro" id="IPR003752">
    <property type="entry name" value="DiS_bond_form_DsbB/BdbC"/>
</dbReference>
<dbReference type="GO" id="GO:0009055">
    <property type="term" value="F:electron transfer activity"/>
    <property type="evidence" value="ECO:0007669"/>
    <property type="project" value="UniProtKB-UniRule"/>
</dbReference>
<feature type="transmembrane region" description="Helical" evidence="15">
    <location>
        <begin position="140"/>
        <end position="160"/>
    </location>
</feature>
<keyword evidence="7 14" id="KW-0249">Electron transport</keyword>
<feature type="transmembrane region" description="Helical" evidence="15">
    <location>
        <begin position="62"/>
        <end position="83"/>
    </location>
</feature>
<accession>A0A1I4V3M0</accession>
<evidence type="ECO:0000256" key="10">
    <source>
        <dbReference type="ARBA" id="ARBA00023136"/>
    </source>
</evidence>
<comment type="caution">
    <text evidence="14">Lacks conserved residue(s) required for the propagation of feature annotation.</text>
</comment>
<evidence type="ECO:0000256" key="1">
    <source>
        <dbReference type="ARBA" id="ARBA00004429"/>
    </source>
</evidence>
<evidence type="ECO:0000256" key="7">
    <source>
        <dbReference type="ARBA" id="ARBA00022982"/>
    </source>
</evidence>
<keyword evidence="13 14" id="KW-0676">Redox-active center</keyword>
<keyword evidence="10 14" id="KW-0472">Membrane</keyword>
<feature type="transmembrane region" description="Helical" evidence="15">
    <location>
        <begin position="37"/>
        <end position="55"/>
    </location>
</feature>
<keyword evidence="6 14" id="KW-0812">Transmembrane</keyword>
<comment type="subcellular location">
    <subcellularLocation>
        <location evidence="1">Cell inner membrane</location>
        <topology evidence="1">Multi-pass membrane protein</topology>
    </subcellularLocation>
    <subcellularLocation>
        <location evidence="14">Cell membrane</location>
        <topology evidence="14">Multi-pass membrane protein</topology>
    </subcellularLocation>
</comment>
<dbReference type="OrthoDB" id="3711263at2"/>
<sequence length="173" mass="19359">MRWRLGFFAIFLFCVASIAYALYHQFYNWIMPCLMCVYERMAIVAVGVFALLAAFWNPKSRVGVIVACDLMLTSALIGAGVTIRHLMLQYGPPDPAASCDATLPFPINLNDPFWPKWLGALIRPVGDCSQVDFVLLGLSMPVWVLLACLGVAVVTAWLGVGRWREVSARRFWK</sequence>
<dbReference type="PANTHER" id="PTHR36570:SF3">
    <property type="entry name" value="DISULFIDE BOND FORMATION PROTEIN B"/>
    <property type="match status" value="1"/>
</dbReference>
<evidence type="ECO:0000256" key="13">
    <source>
        <dbReference type="ARBA" id="ARBA00023284"/>
    </source>
</evidence>
<gene>
    <name evidence="14" type="primary">dsbB</name>
    <name evidence="16" type="ORF">SAMN05660284_00108</name>
</gene>
<keyword evidence="4 14" id="KW-1003">Cell membrane</keyword>
<evidence type="ECO:0000313" key="16">
    <source>
        <dbReference type="EMBL" id="SFM95772.1"/>
    </source>
</evidence>
<dbReference type="GO" id="GO:0015035">
    <property type="term" value="F:protein-disulfide reductase activity"/>
    <property type="evidence" value="ECO:0007669"/>
    <property type="project" value="UniProtKB-UniRule"/>
</dbReference>
<evidence type="ECO:0000256" key="15">
    <source>
        <dbReference type="SAM" id="Phobius"/>
    </source>
</evidence>
<dbReference type="HAMAP" id="MF_00286">
    <property type="entry name" value="DsbB"/>
    <property type="match status" value="1"/>
</dbReference>
<dbReference type="Proteomes" id="UP000242869">
    <property type="component" value="Unassembled WGS sequence"/>
</dbReference>
<evidence type="ECO:0000256" key="14">
    <source>
        <dbReference type="HAMAP-Rule" id="MF_00286"/>
    </source>
</evidence>
<dbReference type="AlphaFoldDB" id="A0A1I4V3M0"/>
<comment type="similarity">
    <text evidence="2 14">Belongs to the DsbB family.</text>
</comment>
<comment type="function">
    <text evidence="14">Required for disulfide bond formation in some periplasmic proteins. Acts by oxidizing the DsbA protein.</text>
</comment>
<dbReference type="PANTHER" id="PTHR36570">
    <property type="entry name" value="DISULFIDE BOND FORMATION PROTEIN B"/>
    <property type="match status" value="1"/>
</dbReference>
<organism evidence="16 17">
    <name type="scientific">Formivibrio citricus</name>
    <dbReference type="NCBI Taxonomy" id="83765"/>
    <lineage>
        <taxon>Bacteria</taxon>
        <taxon>Pseudomonadati</taxon>
        <taxon>Pseudomonadota</taxon>
        <taxon>Betaproteobacteria</taxon>
        <taxon>Neisseriales</taxon>
        <taxon>Chitinibacteraceae</taxon>
        <taxon>Formivibrio</taxon>
    </lineage>
</organism>
<dbReference type="SUPFAM" id="SSF158442">
    <property type="entry name" value="DsbB-like"/>
    <property type="match status" value="1"/>
</dbReference>
<dbReference type="STRING" id="83765.SAMN05660284_00108"/>
<dbReference type="InterPro" id="IPR050183">
    <property type="entry name" value="DsbB"/>
</dbReference>
<feature type="topological domain" description="Periplasmic" evidence="14">
    <location>
        <begin position="24"/>
        <end position="41"/>
    </location>
</feature>
<evidence type="ECO:0000256" key="5">
    <source>
        <dbReference type="ARBA" id="ARBA00022519"/>
    </source>
</evidence>
<dbReference type="GO" id="GO:0006457">
    <property type="term" value="P:protein folding"/>
    <property type="evidence" value="ECO:0007669"/>
    <property type="project" value="InterPro"/>
</dbReference>
<dbReference type="EMBL" id="FOVE01000001">
    <property type="protein sequence ID" value="SFM95772.1"/>
    <property type="molecule type" value="Genomic_DNA"/>
</dbReference>
<reference evidence="17" key="1">
    <citation type="submission" date="2016-10" db="EMBL/GenBank/DDBJ databases">
        <authorList>
            <person name="Varghese N."/>
            <person name="Submissions S."/>
        </authorList>
    </citation>
    <scope>NUCLEOTIDE SEQUENCE [LARGE SCALE GENOMIC DNA]</scope>
    <source>
        <strain evidence="17">DSM 6150</strain>
    </source>
</reference>
<protein>
    <recommendedName>
        <fullName evidence="14">Disulfide bond formation protein B</fullName>
    </recommendedName>
    <alternativeName>
        <fullName evidence="14">Disulfide oxidoreductase</fullName>
    </alternativeName>
</protein>
<feature type="disulfide bond" description="Redox-active" evidence="14">
    <location>
        <begin position="33"/>
        <end position="36"/>
    </location>
</feature>
<dbReference type="Pfam" id="PF02600">
    <property type="entry name" value="DsbB"/>
    <property type="match status" value="1"/>
</dbReference>
<keyword evidence="3 14" id="KW-0813">Transport</keyword>
<dbReference type="Gene3D" id="1.20.1550.10">
    <property type="entry name" value="DsbB-like"/>
    <property type="match status" value="1"/>
</dbReference>
<evidence type="ECO:0000256" key="6">
    <source>
        <dbReference type="ARBA" id="ARBA00022692"/>
    </source>
</evidence>
<evidence type="ECO:0000256" key="12">
    <source>
        <dbReference type="ARBA" id="ARBA00023186"/>
    </source>
</evidence>
<keyword evidence="9 14" id="KW-0560">Oxidoreductase</keyword>
<evidence type="ECO:0000256" key="4">
    <source>
        <dbReference type="ARBA" id="ARBA00022475"/>
    </source>
</evidence>
<evidence type="ECO:0000256" key="2">
    <source>
        <dbReference type="ARBA" id="ARBA00008823"/>
    </source>
</evidence>
<keyword evidence="5" id="KW-0997">Cell inner membrane</keyword>
<feature type="topological domain" description="Cytoplasmic" evidence="14">
    <location>
        <begin position="1"/>
        <end position="6"/>
    </location>
</feature>
<dbReference type="InterPro" id="IPR022920">
    <property type="entry name" value="Disulphide_bond_form_DsbB"/>
</dbReference>
<evidence type="ECO:0000313" key="17">
    <source>
        <dbReference type="Proteomes" id="UP000242869"/>
    </source>
</evidence>
<evidence type="ECO:0000256" key="8">
    <source>
        <dbReference type="ARBA" id="ARBA00022989"/>
    </source>
</evidence>
<keyword evidence="11 14" id="KW-1015">Disulfide bond</keyword>
<proteinExistence type="inferred from homology"/>
<keyword evidence="8 14" id="KW-1133">Transmembrane helix</keyword>
<evidence type="ECO:0000256" key="9">
    <source>
        <dbReference type="ARBA" id="ARBA00023002"/>
    </source>
</evidence>
<name>A0A1I4V3M0_9NEIS</name>
<dbReference type="InterPro" id="IPR023380">
    <property type="entry name" value="DsbB-like_sf"/>
</dbReference>